<feature type="region of interest" description="Disordered" evidence="2">
    <location>
        <begin position="1"/>
        <end position="56"/>
    </location>
</feature>
<reference evidence="3 4" key="1">
    <citation type="journal article" date="2018" name="Appl. Environ. Microbiol.">
        <title>Genome rearrangement shapes Prochlorococcus ecological adaptation.</title>
        <authorList>
            <person name="Yan W."/>
            <person name="Wei S."/>
            <person name="Wang Q."/>
            <person name="Xiao X."/>
            <person name="Zeng Q."/>
            <person name="Jiao N."/>
            <person name="Zhang R."/>
        </authorList>
    </citation>
    <scope>NUCLEOTIDE SEQUENCE [LARGE SCALE GENOMIC DNA]</scope>
    <source>
        <strain evidence="3 4">XMU1408</strain>
    </source>
</reference>
<proteinExistence type="predicted"/>
<name>A0A318R1F8_PROMR</name>
<dbReference type="InterPro" id="IPR021437">
    <property type="entry name" value="DUF3086"/>
</dbReference>
<dbReference type="EMBL" id="QJUE01000005">
    <property type="protein sequence ID" value="PYE01239.1"/>
    <property type="molecule type" value="Genomic_DNA"/>
</dbReference>
<keyword evidence="1" id="KW-0175">Coiled coil</keyword>
<feature type="coiled-coil region" evidence="1">
    <location>
        <begin position="58"/>
        <end position="95"/>
    </location>
</feature>
<accession>A0A318R1F8</accession>
<dbReference type="AlphaFoldDB" id="A0A318R1F8"/>
<evidence type="ECO:0000256" key="1">
    <source>
        <dbReference type="SAM" id="Coils"/>
    </source>
</evidence>
<protein>
    <submittedName>
        <fullName evidence="3">DUF3086 domain-containing protein</fullName>
    </submittedName>
</protein>
<comment type="caution">
    <text evidence="3">The sequence shown here is derived from an EMBL/GenBank/DDBJ whole genome shotgun (WGS) entry which is preliminary data.</text>
</comment>
<gene>
    <name evidence="3" type="ORF">DNJ73_07425</name>
</gene>
<dbReference type="RefSeq" id="WP_158467067.1">
    <property type="nucleotide sequence ID" value="NZ_QJUE01000005.1"/>
</dbReference>
<evidence type="ECO:0000256" key="2">
    <source>
        <dbReference type="SAM" id="MobiDB-lite"/>
    </source>
</evidence>
<sequence length="342" mass="38809">MESEETLSLEKQNSQKNISLENSSPEKIPPVMPNEKQTKSPTINIPENNQKPSNEQTNSLINLALKDLQLSREKLEKELEELSKKKEQIEIELKSSFSGQSDSIARKVKGFQEYLTGALQDLAQSAEQLELVVPPVIVKPSPLDETKRTESSKEQEYVPAVSDTFKPDENLIRRCFNQFLEQPDFYAEPWKLRRSLESNDIEMLEDWFFSMGGRGAQPSRGNRSKNALIAASIIAILGEIYGDQFQTLVLASQPERLGEWRRCLQDALGLNREDFGPNSGIVLFERSDGLVERADRLEERGELPFIIIDAAEINVEIPILQFPIWLAFAGSPNEIFEEDELL</sequence>
<dbReference type="Pfam" id="PF11285">
    <property type="entry name" value="DUF3086"/>
    <property type="match status" value="1"/>
</dbReference>
<evidence type="ECO:0000313" key="3">
    <source>
        <dbReference type="EMBL" id="PYE01239.1"/>
    </source>
</evidence>
<feature type="compositionally biased region" description="Polar residues" evidence="2">
    <location>
        <begin position="9"/>
        <end position="25"/>
    </location>
</feature>
<dbReference type="Proteomes" id="UP000247807">
    <property type="component" value="Unassembled WGS sequence"/>
</dbReference>
<dbReference type="OrthoDB" id="569160at2"/>
<evidence type="ECO:0000313" key="4">
    <source>
        <dbReference type="Proteomes" id="UP000247807"/>
    </source>
</evidence>
<organism evidence="3 4">
    <name type="scientific">Prochlorococcus marinus XMU1408</name>
    <dbReference type="NCBI Taxonomy" id="2213228"/>
    <lineage>
        <taxon>Bacteria</taxon>
        <taxon>Bacillati</taxon>
        <taxon>Cyanobacteriota</taxon>
        <taxon>Cyanophyceae</taxon>
        <taxon>Synechococcales</taxon>
        <taxon>Prochlorococcaceae</taxon>
        <taxon>Prochlorococcus</taxon>
    </lineage>
</organism>
<feature type="compositionally biased region" description="Polar residues" evidence="2">
    <location>
        <begin position="39"/>
        <end position="56"/>
    </location>
</feature>